<dbReference type="GeneID" id="78372209"/>
<evidence type="ECO:0008006" key="3">
    <source>
        <dbReference type="Google" id="ProtNLM"/>
    </source>
</evidence>
<dbReference type="SUPFAM" id="SSF53335">
    <property type="entry name" value="S-adenosyl-L-methionine-dependent methyltransferases"/>
    <property type="match status" value="1"/>
</dbReference>
<sequence length="315" mass="35960">MGERKEIIVAGLDLDRPGLEIGPSHNPVVAKRDGYDVVILDNLSADALRAKYEVDDLDVSLIEEVDYVWHGEPYDELFGDHRFAWIIASHVIEHVPDLIGFLRSCESVLADDGVISLVIPDKRYSFDYFRPISSIAPVIDAFLENRRQPSVGTAVDYYLNVVRRGDKIAWYKGAQGEYESVHSFEEAKTVADAGDPYASFAYFDPHVWCFVPHSFRLLIEDLFQLGYIGVRECGFHETAGTEFYLQLSRMGNGLTMERIAVLERVQYELGDDCYRLPEGFDRQRYLELNPDVAEAQLDPIYHWLTYGAIEGRSFR</sequence>
<keyword evidence="2" id="KW-1185">Reference proteome</keyword>
<organism evidence="1 2">
    <name type="scientific">Ferrimicrobium acidiphilum DSM 19497</name>
    <dbReference type="NCBI Taxonomy" id="1121877"/>
    <lineage>
        <taxon>Bacteria</taxon>
        <taxon>Bacillati</taxon>
        <taxon>Actinomycetota</taxon>
        <taxon>Acidimicrobiia</taxon>
        <taxon>Acidimicrobiales</taxon>
        <taxon>Acidimicrobiaceae</taxon>
        <taxon>Ferrimicrobium</taxon>
    </lineage>
</organism>
<dbReference type="InterPro" id="IPR029063">
    <property type="entry name" value="SAM-dependent_MTases_sf"/>
</dbReference>
<dbReference type="AlphaFoldDB" id="A0A0D8FVC2"/>
<dbReference type="STRING" id="1121877.FEAC_09400"/>
<dbReference type="Gene3D" id="3.40.50.150">
    <property type="entry name" value="Vaccinia Virus protein VP39"/>
    <property type="match status" value="1"/>
</dbReference>
<dbReference type="OrthoDB" id="210346at2"/>
<comment type="caution">
    <text evidence="1">The sequence shown here is derived from an EMBL/GenBank/DDBJ whole genome shotgun (WGS) entry which is preliminary data.</text>
</comment>
<proteinExistence type="predicted"/>
<dbReference type="RefSeq" id="WP_035392522.1">
    <property type="nucleotide sequence ID" value="NZ_JXUW01000006.1"/>
</dbReference>
<dbReference type="EMBL" id="JXUW01000006">
    <property type="protein sequence ID" value="KJE77228.1"/>
    <property type="molecule type" value="Genomic_DNA"/>
</dbReference>
<dbReference type="Pfam" id="PF13489">
    <property type="entry name" value="Methyltransf_23"/>
    <property type="match status" value="1"/>
</dbReference>
<evidence type="ECO:0000313" key="2">
    <source>
        <dbReference type="Proteomes" id="UP000032336"/>
    </source>
</evidence>
<protein>
    <recommendedName>
        <fullName evidence="3">Methyltransferase domain-containing protein</fullName>
    </recommendedName>
</protein>
<dbReference type="Proteomes" id="UP000032336">
    <property type="component" value="Unassembled WGS sequence"/>
</dbReference>
<dbReference type="eggNOG" id="COG2227">
    <property type="taxonomic scope" value="Bacteria"/>
</dbReference>
<gene>
    <name evidence="1" type="ORF">FEAC_09400</name>
</gene>
<accession>A0A0D8FVC2</accession>
<evidence type="ECO:0000313" key="1">
    <source>
        <dbReference type="EMBL" id="KJE77228.1"/>
    </source>
</evidence>
<name>A0A0D8FVC2_9ACTN</name>
<reference evidence="1 2" key="1">
    <citation type="submission" date="2015-01" db="EMBL/GenBank/DDBJ databases">
        <title>Draft genome of the acidophilic iron oxidizer Ferrimicrobium acidiphilum strain T23.</title>
        <authorList>
            <person name="Poehlein A."/>
            <person name="Eisen S."/>
            <person name="Schloemann M."/>
            <person name="Johnson B.D."/>
            <person name="Daniel R."/>
            <person name="Muehling M."/>
        </authorList>
    </citation>
    <scope>NUCLEOTIDE SEQUENCE [LARGE SCALE GENOMIC DNA]</scope>
    <source>
        <strain evidence="1 2">T23</strain>
    </source>
</reference>